<dbReference type="AlphaFoldDB" id="A0A9W8Y1R7"/>
<sequence>MHAVSQLQNLKHLEISRQAWVLADIFYLYRVVPNVLSLALKGGLGVWELVSCLKLDTVRLVDLGDSVGWIVWTPMFNADGTVHSAEPERTLGARPTAWGTATWDRASRRDPTQTYDEERYPRHLSFRRIVPLDSDRFEPPPQVADELGIDTPLLSI</sequence>
<keyword evidence="2" id="KW-1185">Reference proteome</keyword>
<proteinExistence type="predicted"/>
<dbReference type="EMBL" id="JAPEUY010000015">
    <property type="protein sequence ID" value="KAJ4365694.1"/>
    <property type="molecule type" value="Genomic_DNA"/>
</dbReference>
<evidence type="ECO:0000313" key="1">
    <source>
        <dbReference type="EMBL" id="KAJ4365694.1"/>
    </source>
</evidence>
<reference evidence="1" key="1">
    <citation type="submission" date="2022-10" db="EMBL/GenBank/DDBJ databases">
        <title>Tapping the CABI collections for fungal endophytes: first genome assemblies for Collariella, Neodidymelliopsis, Ascochyta clinopodiicola, Didymella pomorum, Didymosphaeria variabile, Neocosmospora piperis and Neocucurbitaria cava.</title>
        <authorList>
            <person name="Hill R."/>
        </authorList>
    </citation>
    <scope>NUCLEOTIDE SEQUENCE</scope>
    <source>
        <strain evidence="1">IMI 356814</strain>
    </source>
</reference>
<evidence type="ECO:0000313" key="2">
    <source>
        <dbReference type="Proteomes" id="UP001140560"/>
    </source>
</evidence>
<comment type="caution">
    <text evidence="1">The sequence shown here is derived from an EMBL/GenBank/DDBJ whole genome shotgun (WGS) entry which is preliminary data.</text>
</comment>
<dbReference type="Proteomes" id="UP001140560">
    <property type="component" value="Unassembled WGS sequence"/>
</dbReference>
<organism evidence="1 2">
    <name type="scientific">Neocucurbitaria cava</name>
    <dbReference type="NCBI Taxonomy" id="798079"/>
    <lineage>
        <taxon>Eukaryota</taxon>
        <taxon>Fungi</taxon>
        <taxon>Dikarya</taxon>
        <taxon>Ascomycota</taxon>
        <taxon>Pezizomycotina</taxon>
        <taxon>Dothideomycetes</taxon>
        <taxon>Pleosporomycetidae</taxon>
        <taxon>Pleosporales</taxon>
        <taxon>Pleosporineae</taxon>
        <taxon>Cucurbitariaceae</taxon>
        <taxon>Neocucurbitaria</taxon>
    </lineage>
</organism>
<accession>A0A9W8Y1R7</accession>
<name>A0A9W8Y1R7_9PLEO</name>
<protein>
    <submittedName>
        <fullName evidence="1">Uncharacterized protein</fullName>
    </submittedName>
</protein>
<gene>
    <name evidence="1" type="ORF">N0V83_008314</name>
</gene>